<dbReference type="Gene3D" id="3.10.10.10">
    <property type="entry name" value="HIV Type 1 Reverse Transcriptase, subunit A, domain 1"/>
    <property type="match status" value="1"/>
</dbReference>
<dbReference type="SUPFAM" id="SSF56672">
    <property type="entry name" value="DNA/RNA polymerases"/>
    <property type="match status" value="1"/>
</dbReference>
<evidence type="ECO:0000313" key="1">
    <source>
        <dbReference type="EMBL" id="WMV54363.1"/>
    </source>
</evidence>
<dbReference type="PANTHER" id="PTHR15503:SF45">
    <property type="entry name" value="RNA-DIRECTED DNA POLYMERASE HOMOLOG"/>
    <property type="match status" value="1"/>
</dbReference>
<dbReference type="InterPro" id="IPR032567">
    <property type="entry name" value="RTL1-rel"/>
</dbReference>
<reference evidence="1" key="1">
    <citation type="submission" date="2023-08" db="EMBL/GenBank/DDBJ databases">
        <title>A de novo genome assembly of Solanum verrucosum Schlechtendal, a Mexican diploid species geographically isolated from the other diploid A-genome species in potato relatives.</title>
        <authorList>
            <person name="Hosaka K."/>
        </authorList>
    </citation>
    <scope>NUCLEOTIDE SEQUENCE</scope>
    <source>
        <tissue evidence="1">Young leaves</tissue>
    </source>
</reference>
<evidence type="ECO:0000313" key="2">
    <source>
        <dbReference type="Proteomes" id="UP001234989"/>
    </source>
</evidence>
<dbReference type="CDD" id="cd01647">
    <property type="entry name" value="RT_LTR"/>
    <property type="match status" value="1"/>
</dbReference>
<dbReference type="AlphaFoldDB" id="A0AAF0ZYI0"/>
<dbReference type="InterPro" id="IPR043502">
    <property type="entry name" value="DNA/RNA_pol_sf"/>
</dbReference>
<dbReference type="InterPro" id="IPR043128">
    <property type="entry name" value="Rev_trsase/Diguanyl_cyclase"/>
</dbReference>
<name>A0AAF0ZYI0_SOLVR</name>
<dbReference type="EMBL" id="CP133622">
    <property type="protein sequence ID" value="WMV54363.1"/>
    <property type="molecule type" value="Genomic_DNA"/>
</dbReference>
<gene>
    <name evidence="1" type="ORF">MTR67_047748</name>
</gene>
<dbReference type="PANTHER" id="PTHR15503">
    <property type="entry name" value="LDOC1 RELATED"/>
    <property type="match status" value="1"/>
</dbReference>
<accession>A0AAF0ZYI0</accession>
<sequence>MENDGEEGQAVKEILQWGLGEKLEWEGVYKPKQANISSIRASQLVDQGCLAYLAHIRDVEIEATSIGSIPVVSEFIEVFPNDLSGMPLDRDIDFCIDLDPGTRPISIPPYRMAPVELREPKAQIQELLEKGFIHPSTSPWGAPVLFVKKNDGSMRMCIDYRQLNKVTIQNRYPLPRIDDLFDQLQGATIFSKIDLRSVTIN</sequence>
<proteinExistence type="predicted"/>
<dbReference type="Proteomes" id="UP001234989">
    <property type="component" value="Chromosome 11"/>
</dbReference>
<evidence type="ECO:0008006" key="3">
    <source>
        <dbReference type="Google" id="ProtNLM"/>
    </source>
</evidence>
<protein>
    <recommendedName>
        <fullName evidence="3">Reverse transcriptase domain-containing protein</fullName>
    </recommendedName>
</protein>
<organism evidence="1 2">
    <name type="scientific">Solanum verrucosum</name>
    <dbReference type="NCBI Taxonomy" id="315347"/>
    <lineage>
        <taxon>Eukaryota</taxon>
        <taxon>Viridiplantae</taxon>
        <taxon>Streptophyta</taxon>
        <taxon>Embryophyta</taxon>
        <taxon>Tracheophyta</taxon>
        <taxon>Spermatophyta</taxon>
        <taxon>Magnoliopsida</taxon>
        <taxon>eudicotyledons</taxon>
        <taxon>Gunneridae</taxon>
        <taxon>Pentapetalae</taxon>
        <taxon>asterids</taxon>
        <taxon>lamiids</taxon>
        <taxon>Solanales</taxon>
        <taxon>Solanaceae</taxon>
        <taxon>Solanoideae</taxon>
        <taxon>Solaneae</taxon>
        <taxon>Solanum</taxon>
    </lineage>
</organism>
<dbReference type="Gene3D" id="3.30.70.270">
    <property type="match status" value="1"/>
</dbReference>
<keyword evidence="2" id="KW-1185">Reference proteome</keyword>